<keyword evidence="2" id="KW-1185">Reference proteome</keyword>
<protein>
    <submittedName>
        <fullName evidence="1">Uncharacterized protein</fullName>
    </submittedName>
</protein>
<dbReference type="Proteomes" id="UP000190166">
    <property type="component" value="Unassembled WGS sequence"/>
</dbReference>
<dbReference type="EMBL" id="FUZZ01000006">
    <property type="protein sequence ID" value="SKD10114.1"/>
    <property type="molecule type" value="Genomic_DNA"/>
</dbReference>
<accession>A0A1T5PBJ2</accession>
<reference evidence="1 2" key="1">
    <citation type="submission" date="2017-02" db="EMBL/GenBank/DDBJ databases">
        <authorList>
            <person name="Peterson S.W."/>
        </authorList>
    </citation>
    <scope>NUCLEOTIDE SEQUENCE [LARGE SCALE GENOMIC DNA]</scope>
    <source>
        <strain evidence="1 2">DSM 18108</strain>
    </source>
</reference>
<dbReference type="AlphaFoldDB" id="A0A1T5PBJ2"/>
<dbReference type="RefSeq" id="WP_079473275.1">
    <property type="nucleotide sequence ID" value="NZ_FUZZ01000006.1"/>
</dbReference>
<gene>
    <name evidence="1" type="ORF">SAMN05660461_6014</name>
</gene>
<sequence>MERFYNLMALELSGRISEPEKKELDEILTKSEELARIALVLRQDWQSLSNEYDKDSAEKLLAKHQMRMKDKGII</sequence>
<proteinExistence type="predicted"/>
<evidence type="ECO:0000313" key="1">
    <source>
        <dbReference type="EMBL" id="SKD10114.1"/>
    </source>
</evidence>
<name>A0A1T5PBJ2_9BACT</name>
<organism evidence="1 2">
    <name type="scientific">Chitinophaga ginsengisegetis</name>
    <dbReference type="NCBI Taxonomy" id="393003"/>
    <lineage>
        <taxon>Bacteria</taxon>
        <taxon>Pseudomonadati</taxon>
        <taxon>Bacteroidota</taxon>
        <taxon>Chitinophagia</taxon>
        <taxon>Chitinophagales</taxon>
        <taxon>Chitinophagaceae</taxon>
        <taxon>Chitinophaga</taxon>
    </lineage>
</organism>
<evidence type="ECO:0000313" key="2">
    <source>
        <dbReference type="Proteomes" id="UP000190166"/>
    </source>
</evidence>